<keyword evidence="8 9" id="KW-0472">Membrane</keyword>
<gene>
    <name evidence="10" type="ORF">ACFSUE_05750</name>
</gene>
<accession>A0ABW5S0V4</accession>
<dbReference type="InterPro" id="IPR004700">
    <property type="entry name" value="PTS_IIC_man"/>
</dbReference>
<keyword evidence="3" id="KW-1003">Cell membrane</keyword>
<organism evidence="10 11">
    <name type="scientific">Sporolactobacillus shoreicorticis</name>
    <dbReference type="NCBI Taxonomy" id="1923877"/>
    <lineage>
        <taxon>Bacteria</taxon>
        <taxon>Bacillati</taxon>
        <taxon>Bacillota</taxon>
        <taxon>Bacilli</taxon>
        <taxon>Bacillales</taxon>
        <taxon>Sporolactobacillaceae</taxon>
        <taxon>Sporolactobacillus</taxon>
    </lineage>
</organism>
<keyword evidence="11" id="KW-1185">Reference proteome</keyword>
<dbReference type="Proteomes" id="UP001597399">
    <property type="component" value="Unassembled WGS sequence"/>
</dbReference>
<name>A0ABW5S0V4_9BACL</name>
<keyword evidence="2" id="KW-0813">Transport</keyword>
<dbReference type="InterPro" id="IPR050303">
    <property type="entry name" value="GatZ_KbaZ_carbometab"/>
</dbReference>
<sequence>MEIVQDILIIVLAGLMMVDENGPVIISWFPVIVGMIVGIIMGDMQTALAVAGTFQLMMLGVAALGGASAPNYGLATIIGGFVAIRTGTGINSAVAIGIPVGLLAIQLEVVARIICNFLAHYMVRLVREKKFMKMRKIAILGPTLFFLQTALPTVIVVVAGPIVVKQLLKIIPAWVTDGLTVAGGMLPVVGIALLMHYMPVKKFLPFIIASFVLAAYVKVPLLGIALIGFAASYWYFFQETKKGSTPAVVGVTNQNEENDDYDE</sequence>
<evidence type="ECO:0000256" key="1">
    <source>
        <dbReference type="ARBA" id="ARBA00004651"/>
    </source>
</evidence>
<evidence type="ECO:0000256" key="2">
    <source>
        <dbReference type="ARBA" id="ARBA00022448"/>
    </source>
</evidence>
<feature type="transmembrane region" description="Helical" evidence="9">
    <location>
        <begin position="206"/>
        <end position="236"/>
    </location>
</feature>
<evidence type="ECO:0000256" key="3">
    <source>
        <dbReference type="ARBA" id="ARBA00022475"/>
    </source>
</evidence>
<keyword evidence="6 9" id="KW-0812">Transmembrane</keyword>
<keyword evidence="4" id="KW-0762">Sugar transport</keyword>
<dbReference type="EMBL" id="JBHUMQ010000015">
    <property type="protein sequence ID" value="MFD2693135.1"/>
    <property type="molecule type" value="Genomic_DNA"/>
</dbReference>
<comment type="subcellular location">
    <subcellularLocation>
        <location evidence="1">Cell membrane</location>
        <topology evidence="1">Multi-pass membrane protein</topology>
    </subcellularLocation>
</comment>
<evidence type="ECO:0000256" key="7">
    <source>
        <dbReference type="ARBA" id="ARBA00022989"/>
    </source>
</evidence>
<comment type="caution">
    <text evidence="10">The sequence shown here is derived from an EMBL/GenBank/DDBJ whole genome shotgun (WGS) entry which is preliminary data.</text>
</comment>
<evidence type="ECO:0000256" key="9">
    <source>
        <dbReference type="SAM" id="Phobius"/>
    </source>
</evidence>
<feature type="transmembrane region" description="Helical" evidence="9">
    <location>
        <begin position="56"/>
        <end position="84"/>
    </location>
</feature>
<keyword evidence="7 9" id="KW-1133">Transmembrane helix</keyword>
<evidence type="ECO:0000256" key="5">
    <source>
        <dbReference type="ARBA" id="ARBA00022683"/>
    </source>
</evidence>
<evidence type="ECO:0000313" key="10">
    <source>
        <dbReference type="EMBL" id="MFD2693135.1"/>
    </source>
</evidence>
<evidence type="ECO:0000256" key="8">
    <source>
        <dbReference type="ARBA" id="ARBA00023136"/>
    </source>
</evidence>
<keyword evidence="5" id="KW-0598">Phosphotransferase system</keyword>
<evidence type="ECO:0000256" key="6">
    <source>
        <dbReference type="ARBA" id="ARBA00022692"/>
    </source>
</evidence>
<feature type="transmembrane region" description="Helical" evidence="9">
    <location>
        <begin position="96"/>
        <end position="123"/>
    </location>
</feature>
<dbReference type="PANTHER" id="PTHR32502:SF28">
    <property type="entry name" value="PHOSPHOTRANSFERASE SYSTEM SUGAR-SPECIFIC EIIC COMPONENT"/>
    <property type="match status" value="1"/>
</dbReference>
<protein>
    <submittedName>
        <fullName evidence="10">PTS mannose/fructose/sorbose/N-acetylgalactosamine transporter subunit IIC</fullName>
    </submittedName>
</protein>
<dbReference type="PROSITE" id="PS51106">
    <property type="entry name" value="PTS_EIIC_TYPE_4"/>
    <property type="match status" value="1"/>
</dbReference>
<dbReference type="RefSeq" id="WP_253058448.1">
    <property type="nucleotide sequence ID" value="NZ_JAMXWM010000002.1"/>
</dbReference>
<proteinExistence type="predicted"/>
<dbReference type="Pfam" id="PF03609">
    <property type="entry name" value="EII-Sor"/>
    <property type="match status" value="1"/>
</dbReference>
<feature type="transmembrane region" description="Helical" evidence="9">
    <location>
        <begin position="144"/>
        <end position="164"/>
    </location>
</feature>
<dbReference type="PANTHER" id="PTHR32502">
    <property type="entry name" value="N-ACETYLGALACTOSAMINE PERMEASE II COMPONENT-RELATED"/>
    <property type="match status" value="1"/>
</dbReference>
<feature type="transmembrane region" description="Helical" evidence="9">
    <location>
        <begin position="170"/>
        <end position="194"/>
    </location>
</feature>
<evidence type="ECO:0000313" key="11">
    <source>
        <dbReference type="Proteomes" id="UP001597399"/>
    </source>
</evidence>
<evidence type="ECO:0000256" key="4">
    <source>
        <dbReference type="ARBA" id="ARBA00022597"/>
    </source>
</evidence>
<reference evidence="11" key="1">
    <citation type="journal article" date="2019" name="Int. J. Syst. Evol. Microbiol.">
        <title>The Global Catalogue of Microorganisms (GCM) 10K type strain sequencing project: providing services to taxonomists for standard genome sequencing and annotation.</title>
        <authorList>
            <consortium name="The Broad Institute Genomics Platform"/>
            <consortium name="The Broad Institute Genome Sequencing Center for Infectious Disease"/>
            <person name="Wu L."/>
            <person name="Ma J."/>
        </authorList>
    </citation>
    <scope>NUCLEOTIDE SEQUENCE [LARGE SCALE GENOMIC DNA]</scope>
    <source>
        <strain evidence="11">TISTR 2466</strain>
    </source>
</reference>
<feature type="transmembrane region" description="Helical" evidence="9">
    <location>
        <begin position="25"/>
        <end position="44"/>
    </location>
</feature>